<dbReference type="AlphaFoldDB" id="A0A0E9U5N4"/>
<proteinExistence type="predicted"/>
<name>A0A0E9U5N4_ANGAN</name>
<reference evidence="1" key="1">
    <citation type="submission" date="2014-11" db="EMBL/GenBank/DDBJ databases">
        <authorList>
            <person name="Amaro Gonzalez C."/>
        </authorList>
    </citation>
    <scope>NUCLEOTIDE SEQUENCE</scope>
</reference>
<sequence>MVDFHASNFTQKTQYNLLLFVTHAPGWVTYSQSDTEIKNALPFMWLCLRQSPCSCK</sequence>
<protein>
    <submittedName>
        <fullName evidence="1">Uncharacterized protein</fullName>
    </submittedName>
</protein>
<dbReference type="EMBL" id="GBXM01047436">
    <property type="protein sequence ID" value="JAH61141.1"/>
    <property type="molecule type" value="Transcribed_RNA"/>
</dbReference>
<organism evidence="1">
    <name type="scientific">Anguilla anguilla</name>
    <name type="common">European freshwater eel</name>
    <name type="synonym">Muraena anguilla</name>
    <dbReference type="NCBI Taxonomy" id="7936"/>
    <lineage>
        <taxon>Eukaryota</taxon>
        <taxon>Metazoa</taxon>
        <taxon>Chordata</taxon>
        <taxon>Craniata</taxon>
        <taxon>Vertebrata</taxon>
        <taxon>Euteleostomi</taxon>
        <taxon>Actinopterygii</taxon>
        <taxon>Neopterygii</taxon>
        <taxon>Teleostei</taxon>
        <taxon>Anguilliformes</taxon>
        <taxon>Anguillidae</taxon>
        <taxon>Anguilla</taxon>
    </lineage>
</organism>
<accession>A0A0E9U5N4</accession>
<evidence type="ECO:0000313" key="1">
    <source>
        <dbReference type="EMBL" id="JAH61141.1"/>
    </source>
</evidence>
<reference evidence="1" key="2">
    <citation type="journal article" date="2015" name="Fish Shellfish Immunol.">
        <title>Early steps in the European eel (Anguilla anguilla)-Vibrio vulnificus interaction in the gills: Role of the RtxA13 toxin.</title>
        <authorList>
            <person name="Callol A."/>
            <person name="Pajuelo D."/>
            <person name="Ebbesson L."/>
            <person name="Teles M."/>
            <person name="MacKenzie S."/>
            <person name="Amaro C."/>
        </authorList>
    </citation>
    <scope>NUCLEOTIDE SEQUENCE</scope>
</reference>